<comment type="caution">
    <text evidence="7">The sequence shown here is derived from an EMBL/GenBank/DDBJ whole genome shotgun (WGS) entry which is preliminary data.</text>
</comment>
<dbReference type="OrthoDB" id="7283966at2"/>
<gene>
    <name evidence="7" type="ORF">EOD42_17095</name>
</gene>
<evidence type="ECO:0000256" key="6">
    <source>
        <dbReference type="SAM" id="Phobius"/>
    </source>
</evidence>
<evidence type="ECO:0000256" key="4">
    <source>
        <dbReference type="ARBA" id="ARBA00022989"/>
    </source>
</evidence>
<organism evidence="7 8">
    <name type="scientific">Rhodovarius crocodyli</name>
    <dbReference type="NCBI Taxonomy" id="1979269"/>
    <lineage>
        <taxon>Bacteria</taxon>
        <taxon>Pseudomonadati</taxon>
        <taxon>Pseudomonadota</taxon>
        <taxon>Alphaproteobacteria</taxon>
        <taxon>Acetobacterales</taxon>
        <taxon>Roseomonadaceae</taxon>
        <taxon>Rhodovarius</taxon>
    </lineage>
</organism>
<keyword evidence="2" id="KW-1003">Cell membrane</keyword>
<feature type="transmembrane region" description="Helical" evidence="6">
    <location>
        <begin position="353"/>
        <end position="373"/>
    </location>
</feature>
<evidence type="ECO:0000313" key="8">
    <source>
        <dbReference type="Proteomes" id="UP000282957"/>
    </source>
</evidence>
<keyword evidence="8" id="KW-1185">Reference proteome</keyword>
<dbReference type="GO" id="GO:0022857">
    <property type="term" value="F:transmembrane transporter activity"/>
    <property type="evidence" value="ECO:0007669"/>
    <property type="project" value="InterPro"/>
</dbReference>
<accession>A0A437MCC8</accession>
<dbReference type="RefSeq" id="WP_127788787.1">
    <property type="nucleotide sequence ID" value="NZ_SACL01000006.1"/>
</dbReference>
<dbReference type="InterPro" id="IPR036259">
    <property type="entry name" value="MFS_trans_sf"/>
</dbReference>
<dbReference type="InterPro" id="IPR011701">
    <property type="entry name" value="MFS"/>
</dbReference>
<dbReference type="PANTHER" id="PTHR23513:SF11">
    <property type="entry name" value="STAPHYLOFERRIN A TRANSPORTER"/>
    <property type="match status" value="1"/>
</dbReference>
<feature type="transmembrane region" description="Helical" evidence="6">
    <location>
        <begin position="51"/>
        <end position="71"/>
    </location>
</feature>
<dbReference type="Proteomes" id="UP000282957">
    <property type="component" value="Unassembled WGS sequence"/>
</dbReference>
<dbReference type="Gene3D" id="1.20.1250.20">
    <property type="entry name" value="MFS general substrate transporter like domains"/>
    <property type="match status" value="1"/>
</dbReference>
<keyword evidence="3 6" id="KW-0812">Transmembrane</keyword>
<feature type="transmembrane region" description="Helical" evidence="6">
    <location>
        <begin position="379"/>
        <end position="397"/>
    </location>
</feature>
<feature type="transmembrane region" description="Helical" evidence="6">
    <location>
        <begin position="322"/>
        <end position="341"/>
    </location>
</feature>
<dbReference type="CDD" id="cd06173">
    <property type="entry name" value="MFS_MefA_like"/>
    <property type="match status" value="1"/>
</dbReference>
<reference evidence="7 8" key="1">
    <citation type="submission" date="2019-01" db="EMBL/GenBank/DDBJ databases">
        <authorList>
            <person name="Chen W.-M."/>
        </authorList>
    </citation>
    <scope>NUCLEOTIDE SEQUENCE [LARGE SCALE GENOMIC DNA]</scope>
    <source>
        <strain evidence="7 8">CCP-6</strain>
    </source>
</reference>
<feature type="transmembrane region" description="Helical" evidence="6">
    <location>
        <begin position="264"/>
        <end position="287"/>
    </location>
</feature>
<dbReference type="AlphaFoldDB" id="A0A437MCC8"/>
<evidence type="ECO:0000256" key="1">
    <source>
        <dbReference type="ARBA" id="ARBA00004651"/>
    </source>
</evidence>
<keyword evidence="4 6" id="KW-1133">Transmembrane helix</keyword>
<proteinExistence type="predicted"/>
<evidence type="ECO:0000256" key="2">
    <source>
        <dbReference type="ARBA" id="ARBA00022475"/>
    </source>
</evidence>
<name>A0A437MCC8_9PROT</name>
<feature type="transmembrane region" description="Helical" evidence="6">
    <location>
        <begin position="21"/>
        <end position="45"/>
    </location>
</feature>
<dbReference type="PANTHER" id="PTHR23513">
    <property type="entry name" value="INTEGRAL MEMBRANE EFFLUX PROTEIN-RELATED"/>
    <property type="match status" value="1"/>
</dbReference>
<feature type="transmembrane region" description="Helical" evidence="6">
    <location>
        <begin position="83"/>
        <end position="104"/>
    </location>
</feature>
<dbReference type="Pfam" id="PF07690">
    <property type="entry name" value="MFS_1"/>
    <property type="match status" value="1"/>
</dbReference>
<feature type="transmembrane region" description="Helical" evidence="6">
    <location>
        <begin position="226"/>
        <end position="244"/>
    </location>
</feature>
<sequence length="414" mass="44271">MNNPHRVKGARSPFSERNFRFQWLADLTTSLGFEMETLILGWFVLTSTQSVVWVAGFGALVFSGTLLAPLLGTMGDRIGHRNLLVWMRVTFLLAALCIATLALLDLFTPVMALVAAGLVGLIRPSDVGARSTLTADILPMDMLSGALGISRINTEGARILGAVAGAGSMAALGVGPAYVIVVLLYLNCTMLTLAVRQSPREVREKTAPSLWRDLLEGFSMARSSPTLLAALWLAWLANFAAYPISNGLLPHVAREVYGMDQSGLALLLSAFAFGGLSGAVIIGVCGVGRRPDRLMMFSAACWFVAIGAFAQSTDAVVGTPLMFAAGLAQAFCMLPMAVLLLRSTEPRFRGRVMGLRMLSIYGLPLGLLVAGAVIERFGFALVASCYALLGLLAMLLINWRWRAALWKDERVGGG</sequence>
<dbReference type="GO" id="GO:0005886">
    <property type="term" value="C:plasma membrane"/>
    <property type="evidence" value="ECO:0007669"/>
    <property type="project" value="UniProtKB-SubCell"/>
</dbReference>
<evidence type="ECO:0000313" key="7">
    <source>
        <dbReference type="EMBL" id="RVT95299.1"/>
    </source>
</evidence>
<comment type="subcellular location">
    <subcellularLocation>
        <location evidence="1">Cell membrane</location>
        <topology evidence="1">Multi-pass membrane protein</topology>
    </subcellularLocation>
</comment>
<evidence type="ECO:0000256" key="5">
    <source>
        <dbReference type="ARBA" id="ARBA00023136"/>
    </source>
</evidence>
<evidence type="ECO:0000256" key="3">
    <source>
        <dbReference type="ARBA" id="ARBA00022692"/>
    </source>
</evidence>
<dbReference type="EMBL" id="SACL01000006">
    <property type="protein sequence ID" value="RVT95299.1"/>
    <property type="molecule type" value="Genomic_DNA"/>
</dbReference>
<dbReference type="SUPFAM" id="SSF103473">
    <property type="entry name" value="MFS general substrate transporter"/>
    <property type="match status" value="1"/>
</dbReference>
<protein>
    <submittedName>
        <fullName evidence="7">MFS transporter</fullName>
    </submittedName>
</protein>
<keyword evidence="5 6" id="KW-0472">Membrane</keyword>
<feature type="transmembrane region" description="Helical" evidence="6">
    <location>
        <begin position="294"/>
        <end position="310"/>
    </location>
</feature>